<reference evidence="1 2" key="1">
    <citation type="submission" date="2015-01" db="EMBL/GenBank/DDBJ databases">
        <title>Draft genome of the acidophilic iron oxidizer Acidithrix ferrooxidans strain Py-F3.</title>
        <authorList>
            <person name="Poehlein A."/>
            <person name="Eisen S."/>
            <person name="Schloemann M."/>
            <person name="Johnson B.D."/>
            <person name="Daniel R."/>
            <person name="Muehling M."/>
        </authorList>
    </citation>
    <scope>NUCLEOTIDE SEQUENCE [LARGE SCALE GENOMIC DNA]</scope>
    <source>
        <strain evidence="1 2">Py-F3</strain>
    </source>
</reference>
<protein>
    <submittedName>
        <fullName evidence="1">Uncharacterized protein</fullName>
    </submittedName>
</protein>
<evidence type="ECO:0000313" key="1">
    <source>
        <dbReference type="EMBL" id="KJF16104.1"/>
    </source>
</evidence>
<dbReference type="AlphaFoldDB" id="A0A0D8HDZ5"/>
<proteinExistence type="predicted"/>
<evidence type="ECO:0000313" key="2">
    <source>
        <dbReference type="Proteomes" id="UP000032360"/>
    </source>
</evidence>
<dbReference type="EMBL" id="JXYS01000099">
    <property type="protein sequence ID" value="KJF16104.1"/>
    <property type="molecule type" value="Genomic_DNA"/>
</dbReference>
<comment type="caution">
    <text evidence="1">The sequence shown here is derived from an EMBL/GenBank/DDBJ whole genome shotgun (WGS) entry which is preliminary data.</text>
</comment>
<name>A0A0D8HDZ5_9ACTN</name>
<keyword evidence="2" id="KW-1185">Reference proteome</keyword>
<sequence>MFLLDQLLILGQPPLSILYRCVWSSLVMLWTSQVVLLEVHLSACVEVLACPEVLRAQGVEKPE</sequence>
<dbReference type="Proteomes" id="UP000032360">
    <property type="component" value="Unassembled WGS sequence"/>
</dbReference>
<organism evidence="1 2">
    <name type="scientific">Acidithrix ferrooxidans</name>
    <dbReference type="NCBI Taxonomy" id="1280514"/>
    <lineage>
        <taxon>Bacteria</taxon>
        <taxon>Bacillati</taxon>
        <taxon>Actinomycetota</taxon>
        <taxon>Acidimicrobiia</taxon>
        <taxon>Acidimicrobiales</taxon>
        <taxon>Acidimicrobiaceae</taxon>
        <taxon>Acidithrix</taxon>
    </lineage>
</organism>
<accession>A0A0D8HDZ5</accession>
<gene>
    <name evidence="1" type="ORF">AXFE_30500</name>
</gene>